<proteinExistence type="predicted"/>
<evidence type="ECO:0000313" key="2">
    <source>
        <dbReference type="EMBL" id="RMI29539.1"/>
    </source>
</evidence>
<organism evidence="2 3">
    <name type="scientific">Nocardia stercoris</name>
    <dbReference type="NCBI Taxonomy" id="2483361"/>
    <lineage>
        <taxon>Bacteria</taxon>
        <taxon>Bacillati</taxon>
        <taxon>Actinomycetota</taxon>
        <taxon>Actinomycetes</taxon>
        <taxon>Mycobacteriales</taxon>
        <taxon>Nocardiaceae</taxon>
        <taxon>Nocardia</taxon>
    </lineage>
</organism>
<reference evidence="2 3" key="1">
    <citation type="submission" date="2018-10" db="EMBL/GenBank/DDBJ databases">
        <title>Isolation from cow dung.</title>
        <authorList>
            <person name="Ling L."/>
        </authorList>
    </citation>
    <scope>NUCLEOTIDE SEQUENCE [LARGE SCALE GENOMIC DNA]</scope>
    <source>
        <strain evidence="2 3">NEAU-LL90</strain>
    </source>
</reference>
<accession>A0A3M2KVP0</accession>
<dbReference type="SUPFAM" id="SSF53955">
    <property type="entry name" value="Lysozyme-like"/>
    <property type="match status" value="1"/>
</dbReference>
<dbReference type="Proteomes" id="UP000279275">
    <property type="component" value="Unassembled WGS sequence"/>
</dbReference>
<keyword evidence="3" id="KW-1185">Reference proteome</keyword>
<feature type="domain" description="Transglycosylase SLT" evidence="1">
    <location>
        <begin position="241"/>
        <end position="310"/>
    </location>
</feature>
<name>A0A3M2KVP0_9NOCA</name>
<comment type="caution">
    <text evidence="2">The sequence shown here is derived from an EMBL/GenBank/DDBJ whole genome shotgun (WGS) entry which is preliminary data.</text>
</comment>
<dbReference type="Gene3D" id="1.10.530.10">
    <property type="match status" value="1"/>
</dbReference>
<dbReference type="InterPro" id="IPR023346">
    <property type="entry name" value="Lysozyme-like_dom_sf"/>
</dbReference>
<dbReference type="Pfam" id="PF01464">
    <property type="entry name" value="SLT"/>
    <property type="match status" value="1"/>
</dbReference>
<dbReference type="InterPro" id="IPR008258">
    <property type="entry name" value="Transglycosylase_SLT_dom_1"/>
</dbReference>
<dbReference type="EMBL" id="RFFH01000014">
    <property type="protein sequence ID" value="RMI29539.1"/>
    <property type="molecule type" value="Genomic_DNA"/>
</dbReference>
<evidence type="ECO:0000313" key="3">
    <source>
        <dbReference type="Proteomes" id="UP000279275"/>
    </source>
</evidence>
<dbReference type="RefSeq" id="WP_122190773.1">
    <property type="nucleotide sequence ID" value="NZ_RFFH01000014.1"/>
</dbReference>
<protein>
    <recommendedName>
        <fullName evidence="1">Transglycosylase SLT domain-containing protein</fullName>
    </recommendedName>
</protein>
<dbReference type="AlphaFoldDB" id="A0A3M2KVP0"/>
<sequence>MATPVKLPRPADAPFVDAYAGHVEFALQLLVDTLGDGTASTVSIGSLGKMQPSAITAADGALAKSYGEHSDVVQKYHGDLDGLDKKIAEIATNSADVANTTQSTITALVDRVTTILDATPHKPSPAQQWAVIDSIDKAIGEADTTVTDAHDQFVAHAASTVTPAYLGDTVTSGAAPSSSFVPVDSSGGYDSSYTQQVQSVSGSTTRQVLSTYQLVGYIRAALDALHIDDPVARQRWIDGYLTLIQRESGGNVGAINLTDSNAVAGHPSQGLTQTIPSTFNEYHVAGTSNVITDPTANIAASMNYVMHTYHVSRDGANLASNVQQADPSRSPRGY</sequence>
<dbReference type="OrthoDB" id="4629613at2"/>
<evidence type="ECO:0000259" key="1">
    <source>
        <dbReference type="Pfam" id="PF01464"/>
    </source>
</evidence>
<gene>
    <name evidence="2" type="ORF">EBN03_26075</name>
</gene>